<sequence length="511" mass="58937">MTNDDLISNSNDDTKTIEKPTQSILASQQRHMNTSNESVRRHVRIITEGENMDMGKWLLTLNKLYDDRTYSPSQRVIYTVSLLNEEQKLWYEQNKDEIKDDWTLFCERLEQYIHSYKPAGTNLLLNDTSVLNNTTVVILEDLIDSKFNKYSGVGDAKDWLLQTMNQFKACGLRRDDQFEAIPLLLEGDAYLWYAENSDAILNFEIFTKLFLQQYKSTASSPTSSTVGTRALVTSVPDHTSTSHLQRTVADEIIKRPTYFRGSQDDVHEWLDKLEQRFSMAQWSDANKLHYISIHLLEDAYRWWMQTSSTINTWSSFTNAVTRAFGSTRAQELAFEQLKWYKQTINQSITQYYDKIIELCKKVDLAMPDSLKLKYLMAGIKESLKTHVALQDPKTTEAFLSSARKIEDIFALNDTNNELIPLATLNATTYQGQPNQTNSTRTSNNNFNQSNPRYTNTTDTRSTYYQNTSAGNNAHQQNKSSKFTRPTRRSNACYTCGTPGHYARDCTRSHFQ</sequence>
<name>A0A815JIB1_9BILA</name>
<dbReference type="PROSITE" id="PS50158">
    <property type="entry name" value="ZF_CCHC"/>
    <property type="match status" value="1"/>
</dbReference>
<dbReference type="SUPFAM" id="SSF57756">
    <property type="entry name" value="Retrovirus zinc finger-like domains"/>
    <property type="match status" value="1"/>
</dbReference>
<dbReference type="PANTHER" id="PTHR33194:SF4">
    <property type="entry name" value="CCHC-TYPE DOMAIN-CONTAINING PROTEIN"/>
    <property type="match status" value="1"/>
</dbReference>
<proteinExistence type="predicted"/>
<evidence type="ECO:0000259" key="3">
    <source>
        <dbReference type="PROSITE" id="PS50158"/>
    </source>
</evidence>
<dbReference type="SMART" id="SM00343">
    <property type="entry name" value="ZnF_C2HC"/>
    <property type="match status" value="1"/>
</dbReference>
<feature type="compositionally biased region" description="Polar residues" evidence="2">
    <location>
        <begin position="453"/>
        <end position="488"/>
    </location>
</feature>
<feature type="compositionally biased region" description="Low complexity" evidence="2">
    <location>
        <begin position="432"/>
        <end position="452"/>
    </location>
</feature>
<dbReference type="EMBL" id="CAJNOE010001040">
    <property type="protein sequence ID" value="CAF1378285.1"/>
    <property type="molecule type" value="Genomic_DNA"/>
</dbReference>
<reference evidence="4" key="1">
    <citation type="submission" date="2021-02" db="EMBL/GenBank/DDBJ databases">
        <authorList>
            <person name="Nowell W R."/>
        </authorList>
    </citation>
    <scope>NUCLEOTIDE SEQUENCE</scope>
</reference>
<keyword evidence="1" id="KW-0479">Metal-binding</keyword>
<evidence type="ECO:0000256" key="2">
    <source>
        <dbReference type="SAM" id="MobiDB-lite"/>
    </source>
</evidence>
<evidence type="ECO:0000313" key="4">
    <source>
        <dbReference type="EMBL" id="CAF1378285.1"/>
    </source>
</evidence>
<keyword evidence="1" id="KW-0863">Zinc-finger</keyword>
<comment type="caution">
    <text evidence="4">The sequence shown here is derived from an EMBL/GenBank/DDBJ whole genome shotgun (WGS) entry which is preliminary data.</text>
</comment>
<dbReference type="InterPro" id="IPR001878">
    <property type="entry name" value="Znf_CCHC"/>
</dbReference>
<keyword evidence="1" id="KW-0862">Zinc</keyword>
<accession>A0A815JIB1</accession>
<gene>
    <name evidence="4" type="ORF">IZO911_LOCUS38258</name>
</gene>
<feature type="region of interest" description="Disordered" evidence="2">
    <location>
        <begin position="429"/>
        <end position="488"/>
    </location>
</feature>
<dbReference type="PANTHER" id="PTHR33194">
    <property type="entry name" value="ZINC KNUCKLE DOMAINCONTAINING PROTEIN"/>
    <property type="match status" value="1"/>
</dbReference>
<evidence type="ECO:0000256" key="1">
    <source>
        <dbReference type="PROSITE-ProRule" id="PRU00047"/>
    </source>
</evidence>
<feature type="domain" description="CCHC-type" evidence="3">
    <location>
        <begin position="492"/>
        <end position="507"/>
    </location>
</feature>
<dbReference type="Pfam" id="PF00098">
    <property type="entry name" value="zf-CCHC"/>
    <property type="match status" value="1"/>
</dbReference>
<dbReference type="Gene3D" id="4.10.60.10">
    <property type="entry name" value="Zinc finger, CCHC-type"/>
    <property type="match status" value="1"/>
</dbReference>
<dbReference type="InterPro" id="IPR036875">
    <property type="entry name" value="Znf_CCHC_sf"/>
</dbReference>
<protein>
    <recommendedName>
        <fullName evidence="3">CCHC-type domain-containing protein</fullName>
    </recommendedName>
</protein>
<dbReference type="AlphaFoldDB" id="A0A815JIB1"/>
<organism evidence="4 5">
    <name type="scientific">Adineta steineri</name>
    <dbReference type="NCBI Taxonomy" id="433720"/>
    <lineage>
        <taxon>Eukaryota</taxon>
        <taxon>Metazoa</taxon>
        <taxon>Spiralia</taxon>
        <taxon>Gnathifera</taxon>
        <taxon>Rotifera</taxon>
        <taxon>Eurotatoria</taxon>
        <taxon>Bdelloidea</taxon>
        <taxon>Adinetida</taxon>
        <taxon>Adinetidae</taxon>
        <taxon>Adineta</taxon>
    </lineage>
</organism>
<dbReference type="GO" id="GO:0003676">
    <property type="term" value="F:nucleic acid binding"/>
    <property type="evidence" value="ECO:0007669"/>
    <property type="project" value="InterPro"/>
</dbReference>
<evidence type="ECO:0000313" key="5">
    <source>
        <dbReference type="Proteomes" id="UP000663860"/>
    </source>
</evidence>
<dbReference type="Proteomes" id="UP000663860">
    <property type="component" value="Unassembled WGS sequence"/>
</dbReference>
<dbReference type="GO" id="GO:0008270">
    <property type="term" value="F:zinc ion binding"/>
    <property type="evidence" value="ECO:0007669"/>
    <property type="project" value="UniProtKB-KW"/>
</dbReference>